<dbReference type="InterPro" id="IPR012337">
    <property type="entry name" value="RNaseH-like_sf"/>
</dbReference>
<dbReference type="OMA" id="LPITTYY"/>
<dbReference type="SMR" id="A0A172MAH6"/>
<dbReference type="InterPro" id="IPR036397">
    <property type="entry name" value="RNaseH_sf"/>
</dbReference>
<reference evidence="3" key="1">
    <citation type="journal article" date="2016" name="Nat. Biotechnol.">
        <title>DNA-guided genome editing using the Natronobacterium gregoryi Argonaute.</title>
        <authorList>
            <person name="Gao F."/>
            <person name="Shen X.Z."/>
            <person name="Jiang F."/>
            <person name="Wu Y."/>
            <person name="Han C."/>
        </authorList>
    </citation>
    <scope>NUCLEOTIDE SEQUENCE</scope>
    <source>
        <strain evidence="3">SP2</strain>
    </source>
</reference>
<dbReference type="Proteomes" id="UP000182829">
    <property type="component" value="Unassembled WGS sequence"/>
</dbReference>
<dbReference type="PROSITE" id="PS50822">
    <property type="entry name" value="PIWI"/>
    <property type="match status" value="1"/>
</dbReference>
<feature type="domain" description="Piwi" evidence="2">
    <location>
        <begin position="578"/>
        <end position="874"/>
    </location>
</feature>
<accession>A0A172MAH6</accession>
<dbReference type="EMBL" id="FORO01000033">
    <property type="protein sequence ID" value="SFJ48335.1"/>
    <property type="molecule type" value="Genomic_DNA"/>
</dbReference>
<dbReference type="Pfam" id="PF02171">
    <property type="entry name" value="Piwi"/>
    <property type="match status" value="1"/>
</dbReference>
<dbReference type="GeneID" id="14208463"/>
<dbReference type="GO" id="GO:0003676">
    <property type="term" value="F:nucleic acid binding"/>
    <property type="evidence" value="ECO:0007669"/>
    <property type="project" value="InterPro"/>
</dbReference>
<sequence length="887" mass="98260">MTVIDLDSTTTADELTSGHTYDISVTLTGVYDNTDEQHPRMSLAFEQDNGERRYITLWKNTTPKDVFTYDYATGSTYIFTNIDYEVKDGYENLTATYQTTVENATAQEVGTTDEDETFAGGEPLDHHLDDALNETPDDAETESDSGHVMTSFASRDQLPEWTLHTYTLTATDGAKTDTEYARRTLAYTVRQELYTDHDAAPVATDGLMLLTPEPLGETPLDLDCGVRVEADETRTLDYTTAKDRLLARELVEEGLKRSLWDDYLVRGIDEVLSKEPVLTCDEFDLHERYDLSVEVGHSGRAYLHINFRHRFVPKLTLADIDDDNIYPGLRVKTTYRPRRGHIVWGLRDECATDSLNTLGNQSVVAYHRNNQTPINTDLLDAIEAADRRVVETRRQGHGDDAVSFPQELLAVEPNTHQIKQFASDGFHQQARSKTRLSASRCSEKAQAFAERLDPVRLNGSTVEFSSEFFTGNNEQQLRLLYENGESVLTFRDGARGAHPDETFSKGIVNPPESFEVAVVLPEQQADTCKAQWDTMADLLNQAGAPPTRSETVQYDAFSSPESISLNVAGAIDPSEVDAAFVVLPPDQEGFADLASPTETYDELKKALANMGIYSQMAYFDRFRDAKIFYTRNVALGLLAAAGGVAFTTEHAMPGDADMFIGIDVSRSYPEDGASGQINIAATATAVYKDGTILGHSSTRPQLGEKLQSTDVRDIMKNAILGYQQVTGESPTHIVIHRDGFMNEDLDPATEFLNEQGVEYDIVEIRKQPQTRLLAVSDVQYDTPVKSIAAINQNEPRATVATFGAPEYLATRDGGGLPRPIQIERVAGETDIETLTRQVYLLSQSHIQVHNSTARLPITTAYADQASTHATKGYLVQTGAFESNVGFL</sequence>
<dbReference type="SUPFAM" id="SSF53098">
    <property type="entry name" value="Ribonuclease H-like"/>
    <property type="match status" value="1"/>
</dbReference>
<evidence type="ECO:0000313" key="3">
    <source>
        <dbReference type="EMBL" id="ANC90309.1"/>
    </source>
</evidence>
<protein>
    <submittedName>
        <fullName evidence="3">Argonaute</fullName>
    </submittedName>
    <submittedName>
        <fullName evidence="4">Piwi domain-containing protein</fullName>
    </submittedName>
</protein>
<name>A0A172MAH6_9EURY</name>
<dbReference type="InterPro" id="IPR003165">
    <property type="entry name" value="Piwi"/>
</dbReference>
<dbReference type="Gene3D" id="3.30.420.10">
    <property type="entry name" value="Ribonuclease H-like superfamily/Ribonuclease H"/>
    <property type="match status" value="1"/>
</dbReference>
<feature type="region of interest" description="Disordered" evidence="1">
    <location>
        <begin position="108"/>
        <end position="147"/>
    </location>
</feature>
<dbReference type="RefSeq" id="WP_005580376.1">
    <property type="nucleotide sequence ID" value="NZ_FORO01000033.1"/>
</dbReference>
<gene>
    <name evidence="4" type="ORF">SAMN05443661_13326</name>
</gene>
<dbReference type="AlphaFoldDB" id="A0A172MAH6"/>
<feature type="compositionally biased region" description="Acidic residues" evidence="1">
    <location>
        <begin position="131"/>
        <end position="143"/>
    </location>
</feature>
<dbReference type="Gene3D" id="3.40.50.2300">
    <property type="match status" value="1"/>
</dbReference>
<evidence type="ECO:0000256" key="1">
    <source>
        <dbReference type="SAM" id="MobiDB-lite"/>
    </source>
</evidence>
<organism evidence="3">
    <name type="scientific">Natronobacterium gregoryi</name>
    <dbReference type="NCBI Taxonomy" id="44930"/>
    <lineage>
        <taxon>Archaea</taxon>
        <taxon>Methanobacteriati</taxon>
        <taxon>Methanobacteriota</taxon>
        <taxon>Stenosarchaea group</taxon>
        <taxon>Halobacteria</taxon>
        <taxon>Halobacteriales</taxon>
        <taxon>Natrialbaceae</taxon>
        <taxon>Natronobacterium</taxon>
    </lineage>
</organism>
<reference evidence="4 5" key="2">
    <citation type="submission" date="2016-10" db="EMBL/GenBank/DDBJ databases">
        <authorList>
            <person name="de Groot N.N."/>
        </authorList>
    </citation>
    <scope>NUCLEOTIDE SEQUENCE [LARGE SCALE GENOMIC DNA]</scope>
    <source>
        <strain evidence="4 5">SP2</strain>
    </source>
</reference>
<dbReference type="SMART" id="SM00950">
    <property type="entry name" value="Piwi"/>
    <property type="match status" value="1"/>
</dbReference>
<dbReference type="EMBL" id="KU899087">
    <property type="protein sequence ID" value="ANC90309.1"/>
    <property type="molecule type" value="Genomic_DNA"/>
</dbReference>
<evidence type="ECO:0000313" key="5">
    <source>
        <dbReference type="Proteomes" id="UP000182829"/>
    </source>
</evidence>
<dbReference type="OrthoDB" id="342138at2157"/>
<evidence type="ECO:0000313" key="4">
    <source>
        <dbReference type="EMBL" id="SFJ48335.1"/>
    </source>
</evidence>
<evidence type="ECO:0000259" key="2">
    <source>
        <dbReference type="PROSITE" id="PS50822"/>
    </source>
</evidence>
<proteinExistence type="predicted"/>